<evidence type="ECO:0000313" key="2">
    <source>
        <dbReference type="EMBL" id="MEQ2252542.1"/>
    </source>
</evidence>
<gene>
    <name evidence="2" type="ORF">ILYODFUR_022808</name>
</gene>
<proteinExistence type="predicted"/>
<evidence type="ECO:0000256" key="1">
    <source>
        <dbReference type="SAM" id="MobiDB-lite"/>
    </source>
</evidence>
<feature type="compositionally biased region" description="Basic and acidic residues" evidence="1">
    <location>
        <begin position="31"/>
        <end position="47"/>
    </location>
</feature>
<sequence length="91" mass="10009">MVRGVYGGGVLRKSTTISTVLNHLFTGSTPDKAKQQEDAAKPHRHETTVPLMLKGKERKPLSQLTPGIYPVSLQLVVFAEGEELILLLEKN</sequence>
<organism evidence="2 3">
    <name type="scientific">Ilyodon furcidens</name>
    <name type="common">goldbreast splitfin</name>
    <dbReference type="NCBI Taxonomy" id="33524"/>
    <lineage>
        <taxon>Eukaryota</taxon>
        <taxon>Metazoa</taxon>
        <taxon>Chordata</taxon>
        <taxon>Craniata</taxon>
        <taxon>Vertebrata</taxon>
        <taxon>Euteleostomi</taxon>
        <taxon>Actinopterygii</taxon>
        <taxon>Neopterygii</taxon>
        <taxon>Teleostei</taxon>
        <taxon>Neoteleostei</taxon>
        <taxon>Acanthomorphata</taxon>
        <taxon>Ovalentaria</taxon>
        <taxon>Atherinomorphae</taxon>
        <taxon>Cyprinodontiformes</taxon>
        <taxon>Goodeidae</taxon>
        <taxon>Ilyodon</taxon>
    </lineage>
</organism>
<feature type="non-terminal residue" evidence="2">
    <location>
        <position position="91"/>
    </location>
</feature>
<keyword evidence="3" id="KW-1185">Reference proteome</keyword>
<accession>A0ABV0V5B1</accession>
<dbReference type="Proteomes" id="UP001482620">
    <property type="component" value="Unassembled WGS sequence"/>
</dbReference>
<reference evidence="2 3" key="1">
    <citation type="submission" date="2021-06" db="EMBL/GenBank/DDBJ databases">
        <authorList>
            <person name="Palmer J.M."/>
        </authorList>
    </citation>
    <scope>NUCLEOTIDE SEQUENCE [LARGE SCALE GENOMIC DNA]</scope>
    <source>
        <strain evidence="3">if_2019</strain>
        <tissue evidence="2">Muscle</tissue>
    </source>
</reference>
<name>A0ABV0V5B1_9TELE</name>
<evidence type="ECO:0000313" key="3">
    <source>
        <dbReference type="Proteomes" id="UP001482620"/>
    </source>
</evidence>
<comment type="caution">
    <text evidence="2">The sequence shown here is derived from an EMBL/GenBank/DDBJ whole genome shotgun (WGS) entry which is preliminary data.</text>
</comment>
<dbReference type="EMBL" id="JAHRIQ010095228">
    <property type="protein sequence ID" value="MEQ2252542.1"/>
    <property type="molecule type" value="Genomic_DNA"/>
</dbReference>
<feature type="region of interest" description="Disordered" evidence="1">
    <location>
        <begin position="27"/>
        <end position="53"/>
    </location>
</feature>
<protein>
    <submittedName>
        <fullName evidence="2">Uncharacterized protein</fullName>
    </submittedName>
</protein>